<dbReference type="RefSeq" id="XP_053021343.1">
    <property type="nucleotide sequence ID" value="XM_053170120.1"/>
</dbReference>
<sequence>MLLPAYLLILALISQLITNINASLDRTASKIWLCESRLLKDQEKEPAQGLRFPGSTAGFWSSFDSYGSPTEAISTFTGQFSSTKAYKKEYLSHHIKLLKSVLNYLLRHESMSLAHLEEWCLALENTVIRPHQTYGMLSDSIVYAFYTLLLKHHDDAQFTEDMYTRLTYLLSIAAAFPNSGIQWAQGSSIAPTKVSVKISVSMWDTLQWQLIGEPEPRLKPLVDAKNNNDYTYIIENLDKIIEEIFSSQPAKDLSAQTRVASIAVLSHLLKTNDEPTKAKANELMNSLVSNSKGAYLLFNHERTLLSVSEDQKKNEKGLSNVETGGERAQCTEKYKLFMEVRHSPANVAVSFTPGTTVPSSITLAVPWLRLFTPKTFFVEHCLNAAHQLADNKVSTASHGTCKLALANSNEKVAPGQISTKDLEKGVHGIMQACATPQKENAEGAHAGKVDEKQIVMLMTHTGA</sequence>
<organism evidence="2 3">
    <name type="scientific">Puccinia triticina</name>
    <dbReference type="NCBI Taxonomy" id="208348"/>
    <lineage>
        <taxon>Eukaryota</taxon>
        <taxon>Fungi</taxon>
        <taxon>Dikarya</taxon>
        <taxon>Basidiomycota</taxon>
        <taxon>Pucciniomycotina</taxon>
        <taxon>Pucciniomycetes</taxon>
        <taxon>Pucciniales</taxon>
        <taxon>Pucciniaceae</taxon>
        <taxon>Puccinia</taxon>
    </lineage>
</organism>
<dbReference type="Proteomes" id="UP001164743">
    <property type="component" value="Chromosome 6A"/>
</dbReference>
<evidence type="ECO:0000313" key="2">
    <source>
        <dbReference type="EMBL" id="WAQ85788.1"/>
    </source>
</evidence>
<feature type="chain" id="PRO_5047548719" description="Cullin family profile domain-containing protein" evidence="1">
    <location>
        <begin position="23"/>
        <end position="463"/>
    </location>
</feature>
<accession>A0ABY7CLH5</accession>
<dbReference type="GeneID" id="77811015"/>
<reference evidence="2" key="1">
    <citation type="submission" date="2022-10" db="EMBL/GenBank/DDBJ databases">
        <title>Puccinia triticina Genome sequencing and assembly.</title>
        <authorList>
            <person name="Li C."/>
        </authorList>
    </citation>
    <scope>NUCLEOTIDE SEQUENCE</scope>
    <source>
        <strain evidence="2">Pt15</strain>
    </source>
</reference>
<keyword evidence="3" id="KW-1185">Reference proteome</keyword>
<keyword evidence="1" id="KW-0732">Signal</keyword>
<name>A0ABY7CLH5_9BASI</name>
<evidence type="ECO:0008006" key="4">
    <source>
        <dbReference type="Google" id="ProtNLM"/>
    </source>
</evidence>
<evidence type="ECO:0000256" key="1">
    <source>
        <dbReference type="SAM" id="SignalP"/>
    </source>
</evidence>
<proteinExistence type="predicted"/>
<dbReference type="EMBL" id="CP110426">
    <property type="protein sequence ID" value="WAQ85788.1"/>
    <property type="molecule type" value="Genomic_DNA"/>
</dbReference>
<gene>
    <name evidence="2" type="ORF">PtA15_6A417</name>
</gene>
<protein>
    <recommendedName>
        <fullName evidence="4">Cullin family profile domain-containing protein</fullName>
    </recommendedName>
</protein>
<feature type="signal peptide" evidence="1">
    <location>
        <begin position="1"/>
        <end position="22"/>
    </location>
</feature>
<evidence type="ECO:0000313" key="3">
    <source>
        <dbReference type="Proteomes" id="UP001164743"/>
    </source>
</evidence>